<keyword evidence="2" id="KW-1185">Reference proteome</keyword>
<sequence>MSHFLFGEYRKGQSNDVENYWDKNNVIFTFDNKIDFYPDIFTMVEENTTLTNRRVFCLTSNLQMKNSDDLIFPYDKYTNEELFPHGKDRSIYANFCKQNLAILAESLENFMKDVKPNSLRIYVVDGYDSNFRIVKCKLKDMIDDIYNQVINSFVLESKIYEIF</sequence>
<gene>
    <name evidence="1" type="ORF">LIZ65_18245</name>
</gene>
<protein>
    <submittedName>
        <fullName evidence="1">Uncharacterized protein</fullName>
    </submittedName>
</protein>
<reference evidence="1 2" key="1">
    <citation type="submission" date="2021-10" db="EMBL/GenBank/DDBJ databases">
        <title>Collection of gut derived symbiotic bacterial strains cultured from healthy donors.</title>
        <authorList>
            <person name="Lin H."/>
            <person name="Littmann E."/>
            <person name="Kohout C."/>
            <person name="Pamer E.G."/>
        </authorList>
    </citation>
    <scope>NUCLEOTIDE SEQUENCE [LARGE SCALE GENOMIC DNA]</scope>
    <source>
        <strain evidence="1 2">DFI.1.165</strain>
    </source>
</reference>
<name>A0ABS8DN28_9FIRM</name>
<evidence type="ECO:0000313" key="2">
    <source>
        <dbReference type="Proteomes" id="UP001299546"/>
    </source>
</evidence>
<comment type="caution">
    <text evidence="1">The sequence shown here is derived from an EMBL/GenBank/DDBJ whole genome shotgun (WGS) entry which is preliminary data.</text>
</comment>
<organism evidence="1 2">
    <name type="scientific">Bariatricus massiliensis</name>
    <dbReference type="NCBI Taxonomy" id="1745713"/>
    <lineage>
        <taxon>Bacteria</taxon>
        <taxon>Bacillati</taxon>
        <taxon>Bacillota</taxon>
        <taxon>Clostridia</taxon>
        <taxon>Lachnospirales</taxon>
        <taxon>Lachnospiraceae</taxon>
        <taxon>Bariatricus</taxon>
    </lineage>
</organism>
<dbReference type="Proteomes" id="UP001299546">
    <property type="component" value="Unassembled WGS sequence"/>
</dbReference>
<proteinExistence type="predicted"/>
<evidence type="ECO:0000313" key="1">
    <source>
        <dbReference type="EMBL" id="MCB7389229.1"/>
    </source>
</evidence>
<accession>A0ABS8DN28</accession>
<dbReference type="EMBL" id="JAJCIS010000020">
    <property type="protein sequence ID" value="MCB7389229.1"/>
    <property type="molecule type" value="Genomic_DNA"/>
</dbReference>
<dbReference type="RefSeq" id="WP_066734433.1">
    <property type="nucleotide sequence ID" value="NZ_JAJCIQ010000019.1"/>
</dbReference>